<dbReference type="CDD" id="cd00085">
    <property type="entry name" value="HNHc"/>
    <property type="match status" value="1"/>
</dbReference>
<gene>
    <name evidence="1" type="ORF">UFOVP1290_639</name>
</gene>
<dbReference type="EMBL" id="LR797252">
    <property type="protein sequence ID" value="CAB4197119.1"/>
    <property type="molecule type" value="Genomic_DNA"/>
</dbReference>
<reference evidence="1" key="1">
    <citation type="submission" date="2020-05" db="EMBL/GenBank/DDBJ databases">
        <authorList>
            <person name="Chiriac C."/>
            <person name="Salcher M."/>
            <person name="Ghai R."/>
            <person name="Kavagutti S V."/>
        </authorList>
    </citation>
    <scope>NUCLEOTIDE SEQUENCE</scope>
</reference>
<dbReference type="InterPro" id="IPR003615">
    <property type="entry name" value="HNH_nuc"/>
</dbReference>
<evidence type="ECO:0000313" key="1">
    <source>
        <dbReference type="EMBL" id="CAB4197119.1"/>
    </source>
</evidence>
<proteinExistence type="predicted"/>
<protein>
    <submittedName>
        <fullName evidence="1">HNHc domain containing protein</fullName>
    </submittedName>
</protein>
<organism evidence="1">
    <name type="scientific">uncultured Caudovirales phage</name>
    <dbReference type="NCBI Taxonomy" id="2100421"/>
    <lineage>
        <taxon>Viruses</taxon>
        <taxon>Duplodnaviria</taxon>
        <taxon>Heunggongvirae</taxon>
        <taxon>Uroviricota</taxon>
        <taxon>Caudoviricetes</taxon>
        <taxon>Peduoviridae</taxon>
        <taxon>Maltschvirus</taxon>
        <taxon>Maltschvirus maltsch</taxon>
    </lineage>
</organism>
<accession>A0A6J5RJB1</accession>
<sequence>MKKVKLIKSQCEIDGCTVNIPEALHFHHIIERTDINTNNSPYNLAIICGTHHSYVHCGKLRIIGVYPATKPPNNRILVYELDGKKNIDIDEPYIKFENKSFKIYGVKDE</sequence>
<name>A0A6J5RJB1_9CAUD</name>